<dbReference type="GO" id="GO:0003677">
    <property type="term" value="F:DNA binding"/>
    <property type="evidence" value="ECO:0007669"/>
    <property type="project" value="UniProtKB-KW"/>
</dbReference>
<dbReference type="SUPFAM" id="SSF53335">
    <property type="entry name" value="S-adenosyl-L-methionine-dependent methyltransferases"/>
    <property type="match status" value="1"/>
</dbReference>
<dbReference type="PANTHER" id="PTHR30408:SF12">
    <property type="entry name" value="TYPE I RESTRICTION ENZYME MJAVIII SPECIFICITY SUBUNIT"/>
    <property type="match status" value="1"/>
</dbReference>
<comment type="similarity">
    <text evidence="1">Belongs to the type-I restriction system S methylase family.</text>
</comment>
<evidence type="ECO:0000256" key="2">
    <source>
        <dbReference type="ARBA" id="ARBA00022747"/>
    </source>
</evidence>
<dbReference type="InterPro" id="IPR003356">
    <property type="entry name" value="DNA_methylase_A-5"/>
</dbReference>
<protein>
    <recommendedName>
        <fullName evidence="8">Restriction endonuclease subunit S</fullName>
    </recommendedName>
</protein>
<evidence type="ECO:0000259" key="5">
    <source>
        <dbReference type="Pfam" id="PF02384"/>
    </source>
</evidence>
<evidence type="ECO:0000259" key="4">
    <source>
        <dbReference type="Pfam" id="PF01420"/>
    </source>
</evidence>
<dbReference type="Proteomes" id="UP000300879">
    <property type="component" value="Chromosome"/>
</dbReference>
<dbReference type="GO" id="GO:0009307">
    <property type="term" value="P:DNA restriction-modification system"/>
    <property type="evidence" value="ECO:0007669"/>
    <property type="project" value="UniProtKB-KW"/>
</dbReference>
<dbReference type="KEGG" id="palo:E6C60_3652"/>
<proteinExistence type="inferred from homology"/>
<dbReference type="InterPro" id="IPR029063">
    <property type="entry name" value="SAM-dependent_MTases_sf"/>
</dbReference>
<keyword evidence="7" id="KW-1185">Reference proteome</keyword>
<sequence>MIESFWNLCLLHEIHSRDQLLREAIRVNCTRQSIERHKTIEWEQEASAEELLQWMKEQVGERELGHFPGDRDLFRRLYHAGKELDLLEYALRTLQQDRITGTLMAHPGIMERFIEMCDQSQFSSILITETEKFLQGLYETKCYMGDLHITFLSENYMLCRLLKIYFELNPRITVIQGSIYQPLQMEERFDAILSIPTFGLKLQDEDEISIRESEGAAVSFLLPVLQERGRLSVTFPPRMMFQGGAIASWRQEMNIEAPVQSIYTLPDGLFRPFTSVRTYQVEFGKESPREVRIGRLIIRKHNLEIDREVMIHPDQFQLWDNWRIDLLLDEDQEKLRSFQEAAMPKEKLRNMADIFRGKAISKQELKTGKIRVLNISNMDDGEVKLEGLETIDEEERKVKRYEVLPGDLVMTCRGTVIKLAIFPDSEEMVIASANIIVLRFKSNLLAQFVRLFLESPTGMAFIQSFQRGTTVMNLNPSDVGEIEIPTLPEEKQHQLVAHYLDEKKRYKAVILEAHVRWEQAKQEVYQRIFKEELANGNSELGF</sequence>
<reference evidence="6 7" key="1">
    <citation type="submission" date="2019-05" db="EMBL/GenBank/DDBJ databases">
        <authorList>
            <person name="Chen C."/>
        </authorList>
    </citation>
    <scope>NUCLEOTIDE SEQUENCE [LARGE SCALE GENOMIC DNA]</scope>
    <source>
        <strain evidence="6 7">HB172198</strain>
    </source>
</reference>
<evidence type="ECO:0000256" key="3">
    <source>
        <dbReference type="ARBA" id="ARBA00023125"/>
    </source>
</evidence>
<dbReference type="InterPro" id="IPR000055">
    <property type="entry name" value="Restrct_endonuc_typeI_TRD"/>
</dbReference>
<dbReference type="OrthoDB" id="9814572at2"/>
<dbReference type="SUPFAM" id="SSF116734">
    <property type="entry name" value="DNA methylase specificity domain"/>
    <property type="match status" value="1"/>
</dbReference>
<dbReference type="PANTHER" id="PTHR30408">
    <property type="entry name" value="TYPE-1 RESTRICTION ENZYME ECOKI SPECIFICITY PROTEIN"/>
    <property type="match status" value="1"/>
</dbReference>
<dbReference type="Gene3D" id="3.90.220.20">
    <property type="entry name" value="DNA methylase specificity domains"/>
    <property type="match status" value="1"/>
</dbReference>
<evidence type="ECO:0000313" key="6">
    <source>
        <dbReference type="EMBL" id="QCT04360.1"/>
    </source>
</evidence>
<organism evidence="6 7">
    <name type="scientific">Paenibacillus algicola</name>
    <dbReference type="NCBI Taxonomy" id="2565926"/>
    <lineage>
        <taxon>Bacteria</taxon>
        <taxon>Bacillati</taxon>
        <taxon>Bacillota</taxon>
        <taxon>Bacilli</taxon>
        <taxon>Bacillales</taxon>
        <taxon>Paenibacillaceae</taxon>
        <taxon>Paenibacillus</taxon>
    </lineage>
</organism>
<name>A0A4P8XR52_9BACL</name>
<dbReference type="InterPro" id="IPR052021">
    <property type="entry name" value="Type-I_RS_S_subunit"/>
</dbReference>
<evidence type="ECO:0008006" key="8">
    <source>
        <dbReference type="Google" id="ProtNLM"/>
    </source>
</evidence>
<feature type="domain" description="DNA methylase adenine-specific" evidence="5">
    <location>
        <begin position="177"/>
        <end position="288"/>
    </location>
</feature>
<feature type="domain" description="Type I restriction modification DNA specificity" evidence="4">
    <location>
        <begin position="347"/>
        <end position="496"/>
    </location>
</feature>
<dbReference type="EMBL" id="CP040396">
    <property type="protein sequence ID" value="QCT04360.1"/>
    <property type="molecule type" value="Genomic_DNA"/>
</dbReference>
<dbReference type="InterPro" id="IPR044946">
    <property type="entry name" value="Restrct_endonuc_typeI_TRD_sf"/>
</dbReference>
<accession>A0A4P8XR52</accession>
<gene>
    <name evidence="6" type="ORF">E6C60_3652</name>
</gene>
<keyword evidence="2" id="KW-0680">Restriction system</keyword>
<dbReference type="Gene3D" id="3.40.50.150">
    <property type="entry name" value="Vaccinia Virus protein VP39"/>
    <property type="match status" value="1"/>
</dbReference>
<dbReference type="AlphaFoldDB" id="A0A4P8XR52"/>
<evidence type="ECO:0000313" key="7">
    <source>
        <dbReference type="Proteomes" id="UP000300879"/>
    </source>
</evidence>
<dbReference type="Pfam" id="PF01420">
    <property type="entry name" value="Methylase_S"/>
    <property type="match status" value="1"/>
</dbReference>
<keyword evidence="3" id="KW-0238">DNA-binding</keyword>
<dbReference type="Pfam" id="PF02384">
    <property type="entry name" value="N6_Mtase"/>
    <property type="match status" value="1"/>
</dbReference>
<dbReference type="GO" id="GO:0008170">
    <property type="term" value="F:N-methyltransferase activity"/>
    <property type="evidence" value="ECO:0007669"/>
    <property type="project" value="InterPro"/>
</dbReference>
<evidence type="ECO:0000256" key="1">
    <source>
        <dbReference type="ARBA" id="ARBA00010923"/>
    </source>
</evidence>